<dbReference type="PIRSF" id="PIRSF000390">
    <property type="entry name" value="PLP_StrS"/>
    <property type="match status" value="1"/>
</dbReference>
<name>A0A419HXB3_9PSEU</name>
<dbReference type="GO" id="GO:0008483">
    <property type="term" value="F:transaminase activity"/>
    <property type="evidence" value="ECO:0007669"/>
    <property type="project" value="UniProtKB-KW"/>
</dbReference>
<evidence type="ECO:0000313" key="7">
    <source>
        <dbReference type="Proteomes" id="UP000285112"/>
    </source>
</evidence>
<dbReference type="Gene3D" id="3.40.640.10">
    <property type="entry name" value="Type I PLP-dependent aspartate aminotransferase-like (Major domain)"/>
    <property type="match status" value="1"/>
</dbReference>
<gene>
    <name evidence="6" type="ORF">D5S19_22980</name>
</gene>
<dbReference type="RefSeq" id="WP_120025478.1">
    <property type="nucleotide sequence ID" value="NZ_QZFV01000107.1"/>
</dbReference>
<dbReference type="InterPro" id="IPR000653">
    <property type="entry name" value="DegT/StrS_aminotransferase"/>
</dbReference>
<dbReference type="AlphaFoldDB" id="A0A419HXB3"/>
<accession>A0A419HXB3</accession>
<evidence type="ECO:0000313" key="6">
    <source>
        <dbReference type="EMBL" id="RJQ81686.1"/>
    </source>
</evidence>
<feature type="modified residue" description="N6-(pyridoxal phosphate)lysine" evidence="4">
    <location>
        <position position="185"/>
    </location>
</feature>
<dbReference type="EMBL" id="QZFV01000107">
    <property type="protein sequence ID" value="RJQ81686.1"/>
    <property type="molecule type" value="Genomic_DNA"/>
</dbReference>
<dbReference type="InterPro" id="IPR015422">
    <property type="entry name" value="PyrdxlP-dep_Trfase_small"/>
</dbReference>
<dbReference type="GO" id="GO:0030170">
    <property type="term" value="F:pyridoxal phosphate binding"/>
    <property type="evidence" value="ECO:0007669"/>
    <property type="project" value="TreeGrafter"/>
</dbReference>
<keyword evidence="7" id="KW-1185">Reference proteome</keyword>
<keyword evidence="6" id="KW-0032">Aminotransferase</keyword>
<feature type="active site" description="Proton acceptor" evidence="3">
    <location>
        <position position="185"/>
    </location>
</feature>
<keyword evidence="6" id="KW-0808">Transferase</keyword>
<organism evidence="6 7">
    <name type="scientific">Amycolatopsis panacis</name>
    <dbReference type="NCBI Taxonomy" id="2340917"/>
    <lineage>
        <taxon>Bacteria</taxon>
        <taxon>Bacillati</taxon>
        <taxon>Actinomycetota</taxon>
        <taxon>Actinomycetes</taxon>
        <taxon>Pseudonocardiales</taxon>
        <taxon>Pseudonocardiaceae</taxon>
        <taxon>Amycolatopsis</taxon>
    </lineage>
</organism>
<dbReference type="InterPro" id="IPR015424">
    <property type="entry name" value="PyrdxlP-dep_Trfase"/>
</dbReference>
<keyword evidence="4 5" id="KW-0663">Pyridoxal phosphate</keyword>
<dbReference type="PANTHER" id="PTHR30244">
    <property type="entry name" value="TRANSAMINASE"/>
    <property type="match status" value="1"/>
</dbReference>
<sequence length="370" mass="39512">MNDQLVPPYRICLDEGQVRQAVDGFEEVLRGGTFVLGPKTRRFEQEFGALVLGREVTAVSTGTVALEMIFRGIGVHGRDILVPANTNFATARAVTAAGGRPVLYDAGLLPSVTAIEQALTPQTAAVTVVHIGGHVSPELPALCSLLDKVGIPLVEDAAHAHGSTLGGVSAGAFGAAAAFSFFPTKVVTTFEGGAVVTRDAELTRLTRMYRNQGKDAHGLHVVEGNSWRLSEVGAVLGLVQLRRFRADQRRREQILDRYRVELDPCPGIRFPTVPAGAALSGHKAIALLAEPEHRTQFRQTLALRGVGLAGGVYEVPLHRQPVFEHLGAGRRFPEADAFAAAHICLPMWASMSDREVGTVIDAVAAAVRDD</sequence>
<dbReference type="OrthoDB" id="5342089at2"/>
<evidence type="ECO:0000256" key="1">
    <source>
        <dbReference type="ARBA" id="ARBA00001933"/>
    </source>
</evidence>
<evidence type="ECO:0000256" key="5">
    <source>
        <dbReference type="RuleBase" id="RU004508"/>
    </source>
</evidence>
<dbReference type="GO" id="GO:0017000">
    <property type="term" value="P:antibiotic biosynthetic process"/>
    <property type="evidence" value="ECO:0007669"/>
    <property type="project" value="UniProtKB-KW"/>
</dbReference>
<protein>
    <submittedName>
        <fullName evidence="6">DegT/DnrJ/EryC1/StrS aminotransferase family protein</fullName>
    </submittedName>
</protein>
<dbReference type="PANTHER" id="PTHR30244:SF34">
    <property type="entry name" value="DTDP-4-AMINO-4,6-DIDEOXYGALACTOSE TRANSAMINASE"/>
    <property type="match status" value="1"/>
</dbReference>
<dbReference type="SUPFAM" id="SSF53383">
    <property type="entry name" value="PLP-dependent transferases"/>
    <property type="match status" value="1"/>
</dbReference>
<dbReference type="GO" id="GO:0000271">
    <property type="term" value="P:polysaccharide biosynthetic process"/>
    <property type="evidence" value="ECO:0007669"/>
    <property type="project" value="TreeGrafter"/>
</dbReference>
<evidence type="ECO:0000256" key="3">
    <source>
        <dbReference type="PIRSR" id="PIRSR000390-1"/>
    </source>
</evidence>
<dbReference type="Proteomes" id="UP000285112">
    <property type="component" value="Unassembled WGS sequence"/>
</dbReference>
<keyword evidence="2" id="KW-0045">Antibiotic biosynthesis</keyword>
<comment type="cofactor">
    <cofactor evidence="1">
        <name>pyridoxal 5'-phosphate</name>
        <dbReference type="ChEBI" id="CHEBI:597326"/>
    </cofactor>
</comment>
<reference evidence="6 7" key="1">
    <citation type="submission" date="2018-09" db="EMBL/GenBank/DDBJ databases">
        <title>YIM PH 21725 draft genome.</title>
        <authorList>
            <person name="Miao C."/>
        </authorList>
    </citation>
    <scope>NUCLEOTIDE SEQUENCE [LARGE SCALE GENOMIC DNA]</scope>
    <source>
        <strain evidence="7">YIM PH21725</strain>
    </source>
</reference>
<proteinExistence type="inferred from homology"/>
<comment type="caution">
    <text evidence="6">The sequence shown here is derived from an EMBL/GenBank/DDBJ whole genome shotgun (WGS) entry which is preliminary data.</text>
</comment>
<dbReference type="Pfam" id="PF01041">
    <property type="entry name" value="DegT_DnrJ_EryC1"/>
    <property type="match status" value="1"/>
</dbReference>
<comment type="similarity">
    <text evidence="5">Belongs to the DegT/DnrJ/EryC1 family.</text>
</comment>
<dbReference type="InterPro" id="IPR015421">
    <property type="entry name" value="PyrdxlP-dep_Trfase_major"/>
</dbReference>
<evidence type="ECO:0000256" key="4">
    <source>
        <dbReference type="PIRSR" id="PIRSR000390-2"/>
    </source>
</evidence>
<dbReference type="Gene3D" id="3.90.1150.10">
    <property type="entry name" value="Aspartate Aminotransferase, domain 1"/>
    <property type="match status" value="1"/>
</dbReference>
<evidence type="ECO:0000256" key="2">
    <source>
        <dbReference type="ARBA" id="ARBA00023194"/>
    </source>
</evidence>